<comment type="pathway">
    <text evidence="1">Protein modification; protein ubiquitination.</text>
</comment>
<gene>
    <name evidence="3" type="ORF">Cni_G25004</name>
</gene>
<dbReference type="SMART" id="SM00225">
    <property type="entry name" value="BTB"/>
    <property type="match status" value="2"/>
</dbReference>
<dbReference type="EMBL" id="CP136897">
    <property type="protein sequence ID" value="WOL16222.1"/>
    <property type="molecule type" value="Genomic_DNA"/>
</dbReference>
<dbReference type="InterPro" id="IPR011333">
    <property type="entry name" value="SKP1/BTB/POZ_sf"/>
</dbReference>
<reference evidence="3 4" key="1">
    <citation type="submission" date="2023-10" db="EMBL/GenBank/DDBJ databases">
        <title>Chromosome-scale genome assembly provides insights into flower coloration mechanisms of Canna indica.</title>
        <authorList>
            <person name="Li C."/>
        </authorList>
    </citation>
    <scope>NUCLEOTIDE SEQUENCE [LARGE SCALE GENOMIC DNA]</scope>
    <source>
        <tissue evidence="3">Flower</tissue>
    </source>
</reference>
<dbReference type="AlphaFoldDB" id="A0AAQ3KZC9"/>
<dbReference type="Gene3D" id="3.30.710.10">
    <property type="entry name" value="Potassium Channel Kv1.1, Chain A"/>
    <property type="match status" value="2"/>
</dbReference>
<accession>A0AAQ3KZC9</accession>
<dbReference type="PANTHER" id="PTHR35918:SF1">
    <property type="entry name" value="BTB DOMAIN-CONTAINING PROTEIN"/>
    <property type="match status" value="1"/>
</dbReference>
<feature type="domain" description="BTB" evidence="2">
    <location>
        <begin position="566"/>
        <end position="643"/>
    </location>
</feature>
<dbReference type="PROSITE" id="PS50097">
    <property type="entry name" value="BTB"/>
    <property type="match status" value="2"/>
</dbReference>
<evidence type="ECO:0000259" key="2">
    <source>
        <dbReference type="PROSITE" id="PS50097"/>
    </source>
</evidence>
<dbReference type="PANTHER" id="PTHR35918">
    <property type="entry name" value="OS06G0674800 PROTEIN"/>
    <property type="match status" value="1"/>
</dbReference>
<sequence>MLLADKDFLSVVVQRMGISHPLGVRIEALRLCQHLSWSEDACSMLISLYCEPVVQGIIGAMGGWRSSCSKRVPSDQLSLVLEACRAARLTRWAGNQHSCLWKYEIHRVLLDILLGDCTLIHQGKAELSPDELVAVIYDNTAETRPFVWDILGYLAVHCEENFLSKTDGAFGHLDFLIYCACSATAILMQKGRSSLASYMNELEPVSRAVLLMVFSPCKYVASKARYYLSETIRPSIHVFLDYVLASLKLNATGNVSLVSDSHHTIINLISLACYSTLPQYHKLIIKRGGINSLSTIIKMCLDSELHISRSNNASHLQNSSSGRECCWSNTRSLEDDEVILLYSLQALSQLLGFINFVCDHHKIALGDIVACIRCGNSDAYDLIGSLQYILHNNFCHGTKWYAAYILSFFGFYGFPSRLGKIMAKLIDENELADVELGFAKGPSLPVHSPIILARCPYLLSGILTKKNTSNDERKDGTSEDHHRKLSHEIRISDRVDSGSLVKVLEYVYTGFIQVDDNLTKQLKILAKCCGLKFLYDMLDRKLPRWGTSFPSFSLYEALEVPGNQFSDVILEAKATEGVPWDCGICQSSVPHVHVHRVILSSSCDYLRALFYSGMHDSYSQVIKVPISWRALTKLVHWLYWGYLQSIISDCTWNNLNPELKLHELKAYVELSSLAEFWCLQELEEQSFQVIVSCISSLQKSSLELISFAASLSQWKIVAVSVSGIASLYPKLRDDGELEDLDEELTDMLRAEYVRHCQHGHDYGSG</sequence>
<keyword evidence="4" id="KW-1185">Reference proteome</keyword>
<proteinExistence type="predicted"/>
<dbReference type="Proteomes" id="UP001327560">
    <property type="component" value="Chromosome 8"/>
</dbReference>
<name>A0AAQ3KZC9_9LILI</name>
<evidence type="ECO:0000313" key="4">
    <source>
        <dbReference type="Proteomes" id="UP001327560"/>
    </source>
</evidence>
<dbReference type="InterPro" id="IPR000210">
    <property type="entry name" value="BTB/POZ_dom"/>
</dbReference>
<dbReference type="CDD" id="cd18186">
    <property type="entry name" value="BTB_POZ_ZBTB_KLHL-like"/>
    <property type="match status" value="2"/>
</dbReference>
<dbReference type="InterPro" id="IPR044953">
    <property type="entry name" value="At1g04390-like"/>
</dbReference>
<protein>
    <submittedName>
        <fullName evidence="3">BTB/POZ domain-containing protein</fullName>
    </submittedName>
</protein>
<evidence type="ECO:0000313" key="3">
    <source>
        <dbReference type="EMBL" id="WOL16222.1"/>
    </source>
</evidence>
<dbReference type="Pfam" id="PF00651">
    <property type="entry name" value="BTB"/>
    <property type="match status" value="1"/>
</dbReference>
<organism evidence="3 4">
    <name type="scientific">Canna indica</name>
    <name type="common">Indian-shot</name>
    <dbReference type="NCBI Taxonomy" id="4628"/>
    <lineage>
        <taxon>Eukaryota</taxon>
        <taxon>Viridiplantae</taxon>
        <taxon>Streptophyta</taxon>
        <taxon>Embryophyta</taxon>
        <taxon>Tracheophyta</taxon>
        <taxon>Spermatophyta</taxon>
        <taxon>Magnoliopsida</taxon>
        <taxon>Liliopsida</taxon>
        <taxon>Zingiberales</taxon>
        <taxon>Cannaceae</taxon>
        <taxon>Canna</taxon>
    </lineage>
</organism>
<dbReference type="SUPFAM" id="SSF54695">
    <property type="entry name" value="POZ domain"/>
    <property type="match status" value="2"/>
</dbReference>
<evidence type="ECO:0000256" key="1">
    <source>
        <dbReference type="ARBA" id="ARBA00004906"/>
    </source>
</evidence>
<feature type="domain" description="BTB" evidence="2">
    <location>
        <begin position="432"/>
        <end position="516"/>
    </location>
</feature>